<dbReference type="GO" id="GO:0006487">
    <property type="term" value="P:protein N-linked glycosylation"/>
    <property type="evidence" value="ECO:0007669"/>
    <property type="project" value="TreeGrafter"/>
</dbReference>
<dbReference type="EMBL" id="NEDP02004006">
    <property type="protein sequence ID" value="OWF47198.1"/>
    <property type="molecule type" value="Genomic_DNA"/>
</dbReference>
<evidence type="ECO:0000313" key="8">
    <source>
        <dbReference type="EMBL" id="OWF47198.1"/>
    </source>
</evidence>
<evidence type="ECO:0000259" key="6">
    <source>
        <dbReference type="Pfam" id="PF04666"/>
    </source>
</evidence>
<sequence length="748" mass="87676">MARPDMVKRWLRGFWCRRQTALGWISFLIVLMIWANMHILSCVTEHSEQAPDTESIRLSTRSSTEKQTTMRGPAPFHVEARRLTVDPKRALLYGRMRTNQSELTIGIPTVQRRGVDYLEKTLYSLIINSKASQRSSIVVVIFMVDRNETWTTIRSKQLAGKYPRLIKNGFLQIVHPHDQSIYPDFTKLKRTFNDTAARVTWRSKQNIDYAYLFSYCKGISRYYLQLEDDVIAASNYYDDIINFIESKSTTFWYCLEFSFLGFIGKLLRSSDLQELSEYILMFFDEQPGDLLLKALKTIKTQWKDIQIKRSLFQHKGVVSSLTDKEQHLYDGHFKDRFGLNQYSRKRFYHVNPSAMIDSKIDTYSDYEPMHAYDLSDKYFWGVNPKQGDYFRITFEGPQNISRLFIDSGEVTKTSDMLQHARLLVSTAIEIDKPCQNLVNIINFVDGDVDTRKSNISLPRNIDCIVIEITANQTDWVIIREIAVFLPGEQEIEEQSKKEKVPQPQGESEMLKWQTWKRHEPFKPPFLSPRFENGALILPGQKLNGNWQDQKLRNDKRLISPNQNQQQAKDRREPNEPPDTRKRNQQRNTVIIDKPKQIQNILDRKQKHRQSEGVILSKNDQHLLELWQHQVNMNKLMMKMSGIEHNVPIFNKPPPHIENKRYEMDGLPQNNVPLHNRPPPHTENQQFEMDGKAQNNVPLHNRPPPHIENKQFEMDGLPQDNVPHPNKAGTHVRNLKRRIFRQPKQQIKG</sequence>
<dbReference type="Proteomes" id="UP000242188">
    <property type="component" value="Unassembled WGS sequence"/>
</dbReference>
<comment type="pathway">
    <text evidence="1">Protein modification; protein glycosylation.</text>
</comment>
<evidence type="ECO:0000259" key="7">
    <source>
        <dbReference type="Pfam" id="PF23524"/>
    </source>
</evidence>
<feature type="region of interest" description="Disordered" evidence="4">
    <location>
        <begin position="551"/>
        <end position="588"/>
    </location>
</feature>
<protein>
    <submittedName>
        <fullName evidence="8">Alpha-1,3-mannosyl-glycoprotein 4-beta-N-acetylglucosaminyltransferase C</fullName>
    </submittedName>
</protein>
<keyword evidence="5" id="KW-0812">Transmembrane</keyword>
<feature type="domain" description="MGAT4 A/B/C C-terminal" evidence="7">
    <location>
        <begin position="355"/>
        <end position="480"/>
    </location>
</feature>
<dbReference type="Pfam" id="PF04666">
    <property type="entry name" value="MGAT4_cons"/>
    <property type="match status" value="1"/>
</dbReference>
<feature type="domain" description="MGAT4 conserved region" evidence="6">
    <location>
        <begin position="89"/>
        <end position="333"/>
    </location>
</feature>
<keyword evidence="5" id="KW-1133">Transmembrane helix</keyword>
<dbReference type="InterPro" id="IPR056576">
    <property type="entry name" value="MGAT4_A/B/C_C"/>
</dbReference>
<dbReference type="PANTHER" id="PTHR12062">
    <property type="entry name" value="N-ACETYLGLUCOSAMINYLTRANSFERASE VI"/>
    <property type="match status" value="1"/>
</dbReference>
<dbReference type="GO" id="GO:0008375">
    <property type="term" value="F:acetylglucosaminyltransferase activity"/>
    <property type="evidence" value="ECO:0007669"/>
    <property type="project" value="TreeGrafter"/>
</dbReference>
<dbReference type="InterPro" id="IPR057279">
    <property type="entry name" value="MGAT4"/>
</dbReference>
<accession>A0A210QER7</accession>
<evidence type="ECO:0000256" key="1">
    <source>
        <dbReference type="ARBA" id="ARBA00004922"/>
    </source>
</evidence>
<feature type="transmembrane region" description="Helical" evidence="5">
    <location>
        <begin position="21"/>
        <end position="40"/>
    </location>
</feature>
<evidence type="ECO:0000256" key="5">
    <source>
        <dbReference type="SAM" id="Phobius"/>
    </source>
</evidence>
<reference evidence="8 9" key="1">
    <citation type="journal article" date="2017" name="Nat. Ecol. Evol.">
        <title>Scallop genome provides insights into evolution of bilaterian karyotype and development.</title>
        <authorList>
            <person name="Wang S."/>
            <person name="Zhang J."/>
            <person name="Jiao W."/>
            <person name="Li J."/>
            <person name="Xun X."/>
            <person name="Sun Y."/>
            <person name="Guo X."/>
            <person name="Huan P."/>
            <person name="Dong B."/>
            <person name="Zhang L."/>
            <person name="Hu X."/>
            <person name="Sun X."/>
            <person name="Wang J."/>
            <person name="Zhao C."/>
            <person name="Wang Y."/>
            <person name="Wang D."/>
            <person name="Huang X."/>
            <person name="Wang R."/>
            <person name="Lv J."/>
            <person name="Li Y."/>
            <person name="Zhang Z."/>
            <person name="Liu B."/>
            <person name="Lu W."/>
            <person name="Hui Y."/>
            <person name="Liang J."/>
            <person name="Zhou Z."/>
            <person name="Hou R."/>
            <person name="Li X."/>
            <person name="Liu Y."/>
            <person name="Li H."/>
            <person name="Ning X."/>
            <person name="Lin Y."/>
            <person name="Zhao L."/>
            <person name="Xing Q."/>
            <person name="Dou J."/>
            <person name="Li Y."/>
            <person name="Mao J."/>
            <person name="Guo H."/>
            <person name="Dou H."/>
            <person name="Li T."/>
            <person name="Mu C."/>
            <person name="Jiang W."/>
            <person name="Fu Q."/>
            <person name="Fu X."/>
            <person name="Miao Y."/>
            <person name="Liu J."/>
            <person name="Yu Q."/>
            <person name="Li R."/>
            <person name="Liao H."/>
            <person name="Li X."/>
            <person name="Kong Y."/>
            <person name="Jiang Z."/>
            <person name="Chourrout D."/>
            <person name="Li R."/>
            <person name="Bao Z."/>
        </authorList>
    </citation>
    <scope>NUCLEOTIDE SEQUENCE [LARGE SCALE GENOMIC DNA]</scope>
    <source>
        <strain evidence="8 9">PY_sf001</strain>
    </source>
</reference>
<comment type="caution">
    <text evidence="8">The sequence shown here is derived from an EMBL/GenBank/DDBJ whole genome shotgun (WGS) entry which is preliminary data.</text>
</comment>
<keyword evidence="5" id="KW-0472">Membrane</keyword>
<dbReference type="AlphaFoldDB" id="A0A210QER7"/>
<dbReference type="Pfam" id="PF23524">
    <property type="entry name" value="MGAT4A_C"/>
    <property type="match status" value="1"/>
</dbReference>
<dbReference type="InterPro" id="IPR006759">
    <property type="entry name" value="Glyco_transf_54"/>
</dbReference>
<proteinExistence type="predicted"/>
<organism evidence="8 9">
    <name type="scientific">Mizuhopecten yessoensis</name>
    <name type="common">Japanese scallop</name>
    <name type="synonym">Patinopecten yessoensis</name>
    <dbReference type="NCBI Taxonomy" id="6573"/>
    <lineage>
        <taxon>Eukaryota</taxon>
        <taxon>Metazoa</taxon>
        <taxon>Spiralia</taxon>
        <taxon>Lophotrochozoa</taxon>
        <taxon>Mollusca</taxon>
        <taxon>Bivalvia</taxon>
        <taxon>Autobranchia</taxon>
        <taxon>Pteriomorphia</taxon>
        <taxon>Pectinida</taxon>
        <taxon>Pectinoidea</taxon>
        <taxon>Pectinidae</taxon>
        <taxon>Mizuhopecten</taxon>
    </lineage>
</organism>
<feature type="region of interest" description="Disordered" evidence="4">
    <location>
        <begin position="713"/>
        <end position="735"/>
    </location>
</feature>
<gene>
    <name evidence="8" type="ORF">KP79_PYT18650</name>
</gene>
<feature type="compositionally biased region" description="Basic and acidic residues" evidence="4">
    <location>
        <begin position="567"/>
        <end position="581"/>
    </location>
</feature>
<keyword evidence="2 8" id="KW-0328">Glycosyltransferase</keyword>
<name>A0A210QER7_MIZYE</name>
<feature type="region of interest" description="Disordered" evidence="4">
    <location>
        <begin position="51"/>
        <end position="71"/>
    </location>
</feature>
<evidence type="ECO:0000256" key="4">
    <source>
        <dbReference type="SAM" id="MobiDB-lite"/>
    </source>
</evidence>
<dbReference type="OrthoDB" id="2016523at2759"/>
<keyword evidence="9" id="KW-1185">Reference proteome</keyword>
<evidence type="ECO:0000256" key="2">
    <source>
        <dbReference type="ARBA" id="ARBA00022676"/>
    </source>
</evidence>
<dbReference type="PANTHER" id="PTHR12062:SF0">
    <property type="entry name" value="ALPHA-1,3-MANNOSYL-GLYCOPROTEIN 4-BETA-N-ACETYLGLUCOSAMINYLTRANSFERASE B"/>
    <property type="match status" value="1"/>
</dbReference>
<feature type="compositionally biased region" description="Polar residues" evidence="4">
    <location>
        <begin position="51"/>
        <end position="70"/>
    </location>
</feature>
<keyword evidence="3 8" id="KW-0808">Transferase</keyword>
<evidence type="ECO:0000313" key="9">
    <source>
        <dbReference type="Proteomes" id="UP000242188"/>
    </source>
</evidence>
<evidence type="ECO:0000256" key="3">
    <source>
        <dbReference type="ARBA" id="ARBA00022679"/>
    </source>
</evidence>